<proteinExistence type="inferred from homology"/>
<dbReference type="CDD" id="cd02412">
    <property type="entry name" value="KH-II_30S_S3"/>
    <property type="match status" value="1"/>
</dbReference>
<evidence type="ECO:0000256" key="7">
    <source>
        <dbReference type="RuleBase" id="RU003626"/>
    </source>
</evidence>
<dbReference type="InterPro" id="IPR005704">
    <property type="entry name" value="Ribosomal_uS3_bac-typ"/>
</dbReference>
<dbReference type="PROSITE" id="PS00548">
    <property type="entry name" value="RIBOSOMAL_S3"/>
    <property type="match status" value="1"/>
</dbReference>
<comment type="subunit">
    <text evidence="5 7">Part of the 30S ribosomal subunit.</text>
</comment>
<gene>
    <name evidence="5 9" type="primary">rps3</name>
</gene>
<dbReference type="InterPro" id="IPR057258">
    <property type="entry name" value="Ribosomal_uS3"/>
</dbReference>
<reference evidence="9" key="2">
    <citation type="submission" date="2016-08" db="EMBL/GenBank/DDBJ databases">
        <authorList>
            <person name="Seilhamer J.J."/>
        </authorList>
    </citation>
    <scope>NUCLEOTIDE SEQUENCE</scope>
</reference>
<organism evidence="9">
    <name type="scientific">Caulerpa cliftonii</name>
    <dbReference type="NCBI Taxonomy" id="1004391"/>
    <lineage>
        <taxon>Eukaryota</taxon>
        <taxon>Viridiplantae</taxon>
        <taxon>Chlorophyta</taxon>
        <taxon>core chlorophytes</taxon>
        <taxon>Ulvophyceae</taxon>
        <taxon>TCBD clade</taxon>
        <taxon>Bryopsidales</taxon>
        <taxon>Halimedineae</taxon>
        <taxon>Caulerpaceae</taxon>
        <taxon>Caulerpa</taxon>
    </lineage>
</organism>
<name>A0A1C9JBM0_9CHLO</name>
<dbReference type="Pfam" id="PF00189">
    <property type="entry name" value="Ribosomal_S3_C"/>
    <property type="match status" value="1"/>
</dbReference>
<accession>A0A1C9JBM0</accession>
<dbReference type="GO" id="GO:0003723">
    <property type="term" value="F:RNA binding"/>
    <property type="evidence" value="ECO:0007669"/>
    <property type="project" value="InterPro"/>
</dbReference>
<evidence type="ECO:0000256" key="1">
    <source>
        <dbReference type="ARBA" id="ARBA00010761"/>
    </source>
</evidence>
<comment type="similarity">
    <text evidence="1 5 6">Belongs to the universal ribosomal protein uS3 family.</text>
</comment>
<evidence type="ECO:0000256" key="5">
    <source>
        <dbReference type="HAMAP-Rule" id="MF_01309"/>
    </source>
</evidence>
<dbReference type="PANTHER" id="PTHR11760">
    <property type="entry name" value="30S/40S RIBOSOMAL PROTEIN S3"/>
    <property type="match status" value="1"/>
</dbReference>
<keyword evidence="2 5" id="KW-0689">Ribosomal protein</keyword>
<keyword evidence="7 9" id="KW-0150">Chloroplast</keyword>
<dbReference type="SUPFAM" id="SSF54814">
    <property type="entry name" value="Prokaryotic type KH domain (KH-domain type II)"/>
    <property type="match status" value="1"/>
</dbReference>
<dbReference type="InterPro" id="IPR018280">
    <property type="entry name" value="Ribosomal_uS3_CS"/>
</dbReference>
<dbReference type="RefSeq" id="YP_009306344.1">
    <property type="nucleotide sequence ID" value="NC_031368.1"/>
</dbReference>
<keyword evidence="3 5" id="KW-0687">Ribonucleoprotein</keyword>
<evidence type="ECO:0000259" key="8">
    <source>
        <dbReference type="Pfam" id="PF00189"/>
    </source>
</evidence>
<dbReference type="Gene3D" id="3.30.300.20">
    <property type="match status" value="1"/>
</dbReference>
<dbReference type="Gene3D" id="3.30.1140.32">
    <property type="entry name" value="Ribosomal protein S3, C-terminal domain"/>
    <property type="match status" value="1"/>
</dbReference>
<evidence type="ECO:0000256" key="3">
    <source>
        <dbReference type="ARBA" id="ARBA00023274"/>
    </source>
</evidence>
<evidence type="ECO:0000256" key="2">
    <source>
        <dbReference type="ARBA" id="ARBA00022980"/>
    </source>
</evidence>
<evidence type="ECO:0000256" key="4">
    <source>
        <dbReference type="ARBA" id="ARBA00035154"/>
    </source>
</evidence>
<reference evidence="9" key="1">
    <citation type="journal article" date="2016" name="Genome Biol. Evol.">
        <title>Evolutionary Dynamics of Chloroplast Genomes in Low Light: A Case Study of the Endolithic Green Alga Ostreobium quekettii.</title>
        <authorList>
            <person name="R Marcelino V."/>
            <person name="Cremen M.C."/>
            <person name="Jackson C.J."/>
            <person name="Larkum A.A."/>
            <person name="Verbruggen H."/>
        </authorList>
    </citation>
    <scope>NUCLEOTIDE SEQUENCE</scope>
</reference>
<evidence type="ECO:0000313" key="9">
    <source>
        <dbReference type="EMBL" id="AOP19248.1"/>
    </source>
</evidence>
<keyword evidence="7 9" id="KW-0934">Plastid</keyword>
<dbReference type="SUPFAM" id="SSF54821">
    <property type="entry name" value="Ribosomal protein S3 C-terminal domain"/>
    <property type="match status" value="1"/>
</dbReference>
<dbReference type="InterPro" id="IPR036419">
    <property type="entry name" value="Ribosomal_S3_C_sf"/>
</dbReference>
<dbReference type="InterPro" id="IPR009019">
    <property type="entry name" value="KH_sf_prok-type"/>
</dbReference>
<dbReference type="GO" id="GO:0003735">
    <property type="term" value="F:structural constituent of ribosome"/>
    <property type="evidence" value="ECO:0007669"/>
    <property type="project" value="InterPro"/>
</dbReference>
<dbReference type="GO" id="GO:0006412">
    <property type="term" value="P:translation"/>
    <property type="evidence" value="ECO:0007669"/>
    <property type="project" value="UniProtKB-UniRule"/>
</dbReference>
<dbReference type="EMBL" id="KX808498">
    <property type="protein sequence ID" value="AOP19248.1"/>
    <property type="molecule type" value="Genomic_DNA"/>
</dbReference>
<protein>
    <recommendedName>
        <fullName evidence="4 5">Small ribosomal subunit protein uS3c</fullName>
    </recommendedName>
</protein>
<dbReference type="GO" id="GO:0022627">
    <property type="term" value="C:cytosolic small ribosomal subunit"/>
    <property type="evidence" value="ECO:0007669"/>
    <property type="project" value="TreeGrafter"/>
</dbReference>
<dbReference type="PANTHER" id="PTHR11760:SF19">
    <property type="entry name" value="SMALL RIBOSOMAL SUBUNIT PROTEIN US3C"/>
    <property type="match status" value="1"/>
</dbReference>
<dbReference type="GeneID" id="29288720"/>
<feature type="domain" description="Small ribosomal subunit protein uS3 C-terminal" evidence="8">
    <location>
        <begin position="204"/>
        <end position="262"/>
    </location>
</feature>
<dbReference type="GO" id="GO:0009507">
    <property type="term" value="C:chloroplast"/>
    <property type="evidence" value="ECO:0007669"/>
    <property type="project" value="UniProtKB-SubCell"/>
</dbReference>
<geneLocation type="chloroplast" evidence="9"/>
<dbReference type="HAMAP" id="MF_01309_B">
    <property type="entry name" value="Ribosomal_uS3_B"/>
    <property type="match status" value="1"/>
</dbReference>
<evidence type="ECO:0000256" key="6">
    <source>
        <dbReference type="RuleBase" id="RU003624"/>
    </source>
</evidence>
<sequence length="264" mass="31080">MGQKVHPIGFRLGQTHNHSSHWFAKKKDYSKLLLEDNYLRQMLFQYSKSIDRIQIIRQYENHIEIIIIIYTESPSPKYYQAWNNLKATLILDFQNLKQFKDHIKENIQKYRQKIKAHASGGSDIPNSRAISPPPQLKLCIRNGSLNAHFVAQFLVNLLEERTSYKAAIYKFFNKNRRAINQWINEKARSPYKSHERRDEEREQALFKGIKIQISGRLNGAEIARSQWVREGRLPLQTLDANIDYCFKKASTIYGILGVKVWIFK</sequence>
<dbReference type="InterPro" id="IPR001351">
    <property type="entry name" value="Ribosomal_uS3_C"/>
</dbReference>
<dbReference type="AlphaFoldDB" id="A0A1C9JBM0"/>
<dbReference type="InterPro" id="IPR015946">
    <property type="entry name" value="KH_dom-like_a/b"/>
</dbReference>
<comment type="subcellular location">
    <subcellularLocation>
        <location evidence="5 7">Plastid</location>
        <location evidence="5 7">Chloroplast</location>
    </subcellularLocation>
</comment>